<evidence type="ECO:0000313" key="3">
    <source>
        <dbReference type="EMBL" id="KAI0305524.1"/>
    </source>
</evidence>
<dbReference type="GO" id="GO:0031106">
    <property type="term" value="P:septin ring organization"/>
    <property type="evidence" value="ECO:0007669"/>
    <property type="project" value="TreeGrafter"/>
</dbReference>
<dbReference type="Proteomes" id="UP001203297">
    <property type="component" value="Unassembled WGS sequence"/>
</dbReference>
<dbReference type="Pfam" id="PF00564">
    <property type="entry name" value="PB1"/>
    <property type="match status" value="1"/>
</dbReference>
<feature type="compositionally biased region" description="Polar residues" evidence="1">
    <location>
        <begin position="188"/>
        <end position="214"/>
    </location>
</feature>
<evidence type="ECO:0000259" key="2">
    <source>
        <dbReference type="PROSITE" id="PS51745"/>
    </source>
</evidence>
<feature type="region of interest" description="Disordered" evidence="1">
    <location>
        <begin position="1"/>
        <end position="52"/>
    </location>
</feature>
<organism evidence="3 4">
    <name type="scientific">Multifurca ochricompacta</name>
    <dbReference type="NCBI Taxonomy" id="376703"/>
    <lineage>
        <taxon>Eukaryota</taxon>
        <taxon>Fungi</taxon>
        <taxon>Dikarya</taxon>
        <taxon>Basidiomycota</taxon>
        <taxon>Agaricomycotina</taxon>
        <taxon>Agaricomycetes</taxon>
        <taxon>Russulales</taxon>
        <taxon>Russulaceae</taxon>
        <taxon>Multifurca</taxon>
    </lineage>
</organism>
<sequence>MRRASERSNSRLAHLSTPNGYTSSNPRNGPHERGLSSNPFPSISLHPHANGIDRTANQVPMKITVPGTALAAIQSTQGVASVQLQAVPHPGWTAGCDDAWIGPVSWLRSTTCSHGRLKWSCTIAMEKQRTWSSSWPKPSDACFSLGIRNDYSSEQGFDASLRSNTGRSPLRSQYSSSRLRPPYETGEQRSGATSPSTLPATTHLSRTRSASQPSAYAPKGAPPPLPSNGWDGMQGSSTSTATKRSSGSSQSTGEDSAYSPNSSSPITPFGSSDSSLSGVVGRSSILSYEAPVKVKVHFGSDIFVIQVARTVEYGELVERVSKKIRLCGPRRDDGPLRVKYEDEEGDLISMRSTEDVDMAFGDKTQVVLHVAI</sequence>
<feature type="compositionally biased region" description="Polar residues" evidence="1">
    <location>
        <begin position="158"/>
        <end position="178"/>
    </location>
</feature>
<dbReference type="PROSITE" id="PS51745">
    <property type="entry name" value="PB1"/>
    <property type="match status" value="1"/>
</dbReference>
<evidence type="ECO:0000256" key="1">
    <source>
        <dbReference type="SAM" id="MobiDB-lite"/>
    </source>
</evidence>
<dbReference type="SMART" id="SM00666">
    <property type="entry name" value="PB1"/>
    <property type="match status" value="1"/>
</dbReference>
<dbReference type="PANTHER" id="PTHR47339">
    <property type="entry name" value="CELL DIVISION CONTROL PROTEIN 24"/>
    <property type="match status" value="1"/>
</dbReference>
<reference evidence="3" key="1">
    <citation type="journal article" date="2022" name="New Phytol.">
        <title>Evolutionary transition to the ectomycorrhizal habit in the genomes of a hyperdiverse lineage of mushroom-forming fungi.</title>
        <authorList>
            <person name="Looney B."/>
            <person name="Miyauchi S."/>
            <person name="Morin E."/>
            <person name="Drula E."/>
            <person name="Courty P.E."/>
            <person name="Kohler A."/>
            <person name="Kuo A."/>
            <person name="LaButti K."/>
            <person name="Pangilinan J."/>
            <person name="Lipzen A."/>
            <person name="Riley R."/>
            <person name="Andreopoulos W."/>
            <person name="He G."/>
            <person name="Johnson J."/>
            <person name="Nolan M."/>
            <person name="Tritt A."/>
            <person name="Barry K.W."/>
            <person name="Grigoriev I.V."/>
            <person name="Nagy L.G."/>
            <person name="Hibbett D."/>
            <person name="Henrissat B."/>
            <person name="Matheny P.B."/>
            <person name="Labbe J."/>
            <person name="Martin F.M."/>
        </authorList>
    </citation>
    <scope>NUCLEOTIDE SEQUENCE</scope>
    <source>
        <strain evidence="3">BPL690</strain>
    </source>
</reference>
<feature type="compositionally biased region" description="Polar residues" evidence="1">
    <location>
        <begin position="16"/>
        <end position="27"/>
    </location>
</feature>
<feature type="region of interest" description="Disordered" evidence="1">
    <location>
        <begin position="158"/>
        <end position="274"/>
    </location>
</feature>
<dbReference type="GO" id="GO:0000935">
    <property type="term" value="C:division septum"/>
    <property type="evidence" value="ECO:0007669"/>
    <property type="project" value="TreeGrafter"/>
</dbReference>
<gene>
    <name evidence="3" type="ORF">B0F90DRAFT_1069633</name>
</gene>
<dbReference type="PANTHER" id="PTHR47339:SF1">
    <property type="entry name" value="CELL DIVISION CONTROL PROTEIN 24"/>
    <property type="match status" value="1"/>
</dbReference>
<keyword evidence="4" id="KW-1185">Reference proteome</keyword>
<dbReference type="GO" id="GO:0005737">
    <property type="term" value="C:cytoplasm"/>
    <property type="evidence" value="ECO:0007669"/>
    <property type="project" value="TreeGrafter"/>
</dbReference>
<proteinExistence type="predicted"/>
<accession>A0AAD4MAJ4</accession>
<evidence type="ECO:0000313" key="4">
    <source>
        <dbReference type="Proteomes" id="UP001203297"/>
    </source>
</evidence>
<dbReference type="GO" id="GO:0043332">
    <property type="term" value="C:mating projection tip"/>
    <property type="evidence" value="ECO:0007669"/>
    <property type="project" value="TreeGrafter"/>
</dbReference>
<dbReference type="GO" id="GO:0005634">
    <property type="term" value="C:nucleus"/>
    <property type="evidence" value="ECO:0007669"/>
    <property type="project" value="TreeGrafter"/>
</dbReference>
<dbReference type="AlphaFoldDB" id="A0AAD4MAJ4"/>
<dbReference type="CDD" id="cd05992">
    <property type="entry name" value="PB1"/>
    <property type="match status" value="1"/>
</dbReference>
<name>A0AAD4MAJ4_9AGAM</name>
<dbReference type="EMBL" id="WTXG01000005">
    <property type="protein sequence ID" value="KAI0305524.1"/>
    <property type="molecule type" value="Genomic_DNA"/>
</dbReference>
<dbReference type="InterPro" id="IPR053793">
    <property type="entry name" value="PB1-like"/>
</dbReference>
<feature type="compositionally biased region" description="Low complexity" evidence="1">
    <location>
        <begin position="235"/>
        <end position="256"/>
    </location>
</feature>
<dbReference type="GO" id="GO:0030010">
    <property type="term" value="P:establishment of cell polarity"/>
    <property type="evidence" value="ECO:0007669"/>
    <property type="project" value="TreeGrafter"/>
</dbReference>
<feature type="domain" description="PB1" evidence="2">
    <location>
        <begin position="291"/>
        <end position="371"/>
    </location>
</feature>
<dbReference type="InterPro" id="IPR000270">
    <property type="entry name" value="PB1_dom"/>
</dbReference>
<dbReference type="InterPro" id="IPR053026">
    <property type="entry name" value="CDC42_GEF"/>
</dbReference>
<protein>
    <recommendedName>
        <fullName evidence="2">PB1 domain-containing protein</fullName>
    </recommendedName>
</protein>
<dbReference type="Gene3D" id="3.10.20.90">
    <property type="entry name" value="Phosphatidylinositol 3-kinase Catalytic Subunit, Chain A, domain 1"/>
    <property type="match status" value="1"/>
</dbReference>
<dbReference type="SUPFAM" id="SSF54277">
    <property type="entry name" value="CAD &amp; PB1 domains"/>
    <property type="match status" value="1"/>
</dbReference>
<comment type="caution">
    <text evidence="3">The sequence shown here is derived from an EMBL/GenBank/DDBJ whole genome shotgun (WGS) entry which is preliminary data.</text>
</comment>